<name>A0A7D5QBW9_9EURY</name>
<gene>
    <name evidence="1" type="ORF">HUG12_13050</name>
</gene>
<dbReference type="InterPro" id="IPR029069">
    <property type="entry name" value="HotDog_dom_sf"/>
</dbReference>
<evidence type="ECO:0000313" key="1">
    <source>
        <dbReference type="EMBL" id="QLG62599.1"/>
    </source>
</evidence>
<sequence>MYVGDTISLDMEVTGTKPFSSREDAGLVVLDTEMTNGDGETVFAGDVKFMIARRD</sequence>
<dbReference type="SUPFAM" id="SSF54637">
    <property type="entry name" value="Thioesterase/thiol ester dehydrase-isomerase"/>
    <property type="match status" value="1"/>
</dbReference>
<organism evidence="1 2">
    <name type="scientific">Halorarum salinum</name>
    <dbReference type="NCBI Taxonomy" id="2743089"/>
    <lineage>
        <taxon>Archaea</taxon>
        <taxon>Methanobacteriati</taxon>
        <taxon>Methanobacteriota</taxon>
        <taxon>Stenosarchaea group</taxon>
        <taxon>Halobacteria</taxon>
        <taxon>Halobacteriales</taxon>
        <taxon>Haloferacaceae</taxon>
        <taxon>Halorarum</taxon>
    </lineage>
</organism>
<dbReference type="Gene3D" id="3.10.129.10">
    <property type="entry name" value="Hotdog Thioesterase"/>
    <property type="match status" value="1"/>
</dbReference>
<keyword evidence="2" id="KW-1185">Reference proteome</keyword>
<proteinExistence type="predicted"/>
<dbReference type="OrthoDB" id="209979at2157"/>
<dbReference type="KEGG" id="halu:HUG12_13050"/>
<dbReference type="Proteomes" id="UP000509626">
    <property type="component" value="Chromosome"/>
</dbReference>
<dbReference type="EMBL" id="CP058579">
    <property type="protein sequence ID" value="QLG62599.1"/>
    <property type="molecule type" value="Genomic_DNA"/>
</dbReference>
<evidence type="ECO:0008006" key="3">
    <source>
        <dbReference type="Google" id="ProtNLM"/>
    </source>
</evidence>
<dbReference type="AlphaFoldDB" id="A0A7D5QBW9"/>
<accession>A0A7D5QBW9</accession>
<protein>
    <recommendedName>
        <fullName evidence="3">MaoC family dehydratase</fullName>
    </recommendedName>
</protein>
<evidence type="ECO:0000313" key="2">
    <source>
        <dbReference type="Proteomes" id="UP000509626"/>
    </source>
</evidence>
<reference evidence="1 2" key="1">
    <citation type="submission" date="2020-06" db="EMBL/GenBank/DDBJ databases">
        <title>NJ-3-1, isolated from saline soil.</title>
        <authorList>
            <person name="Cui H.L."/>
            <person name="Shi X."/>
        </authorList>
    </citation>
    <scope>NUCLEOTIDE SEQUENCE [LARGE SCALE GENOMIC DNA]</scope>
    <source>
        <strain evidence="1 2">NJ-3-1</strain>
    </source>
</reference>